<dbReference type="InterPro" id="IPR001509">
    <property type="entry name" value="Epimerase_deHydtase"/>
</dbReference>
<protein>
    <submittedName>
        <fullName evidence="2">NAD-dependent epimerase/dehydratase family protein</fullName>
    </submittedName>
</protein>
<sequence>MRVKKLTVIGGLGFIGSHVCAKFLDEGWEVNAVDHMAEKTQEKQMIEMNMGRNAHFTFIHKNVNEVRLSNENAVYVYVADNEKKEEVLAFASSLNHHDRLLYLSTTRGSELRTSLEEELQALARSKPFGLLILRSPQAYGLHSNLALTHIDEQVKQGNSDLIYINDLVDYVYAVMEKENGMYSLEGSEQENGDSLPFSPKWTLEEGLRAYREAEKKWIRQNDLK</sequence>
<dbReference type="Proteomes" id="UP000298210">
    <property type="component" value="Unassembled WGS sequence"/>
</dbReference>
<organism evidence="2 3">
    <name type="scientific">Shouchella lehensis</name>
    <dbReference type="NCBI Taxonomy" id="300825"/>
    <lineage>
        <taxon>Bacteria</taxon>
        <taxon>Bacillati</taxon>
        <taxon>Bacillota</taxon>
        <taxon>Bacilli</taxon>
        <taxon>Bacillales</taxon>
        <taxon>Bacillaceae</taxon>
        <taxon>Shouchella</taxon>
    </lineage>
</organism>
<gene>
    <name evidence="2" type="ORF">E2L03_03290</name>
</gene>
<dbReference type="Gene3D" id="3.40.50.720">
    <property type="entry name" value="NAD(P)-binding Rossmann-like Domain"/>
    <property type="match status" value="1"/>
</dbReference>
<comment type="caution">
    <text evidence="2">The sequence shown here is derived from an EMBL/GenBank/DDBJ whole genome shotgun (WGS) entry which is preliminary data.</text>
</comment>
<dbReference type="SUPFAM" id="SSF51735">
    <property type="entry name" value="NAD(P)-binding Rossmann-fold domains"/>
    <property type="match status" value="1"/>
</dbReference>
<name>A0A4Y7WR09_9BACI</name>
<evidence type="ECO:0000313" key="2">
    <source>
        <dbReference type="EMBL" id="TES50958.1"/>
    </source>
</evidence>
<evidence type="ECO:0000313" key="3">
    <source>
        <dbReference type="Proteomes" id="UP000298210"/>
    </source>
</evidence>
<evidence type="ECO:0000259" key="1">
    <source>
        <dbReference type="Pfam" id="PF01370"/>
    </source>
</evidence>
<dbReference type="EMBL" id="SNUX01000001">
    <property type="protein sequence ID" value="TES50958.1"/>
    <property type="molecule type" value="Genomic_DNA"/>
</dbReference>
<feature type="domain" description="NAD-dependent epimerase/dehydratase" evidence="1">
    <location>
        <begin position="7"/>
        <end position="99"/>
    </location>
</feature>
<accession>A0A4Y7WR09</accession>
<proteinExistence type="predicted"/>
<dbReference type="AlphaFoldDB" id="A0A4Y7WR09"/>
<dbReference type="InterPro" id="IPR036291">
    <property type="entry name" value="NAD(P)-bd_dom_sf"/>
</dbReference>
<reference evidence="2 3" key="1">
    <citation type="submission" date="2019-03" db="EMBL/GenBank/DDBJ databases">
        <authorList>
            <person name="Liu G."/>
        </authorList>
    </citation>
    <scope>NUCLEOTIDE SEQUENCE [LARGE SCALE GENOMIC DNA]</scope>
    <source>
        <strain evidence="2 3">DSM 19099</strain>
    </source>
</reference>
<dbReference type="Pfam" id="PF01370">
    <property type="entry name" value="Epimerase"/>
    <property type="match status" value="1"/>
</dbReference>